<dbReference type="PANTHER" id="PTHR43384:SF13">
    <property type="entry name" value="SLR0110 PROTEIN"/>
    <property type="match status" value="1"/>
</dbReference>
<dbReference type="EMBL" id="RJVG01000004">
    <property type="protein sequence ID" value="ROR28705.1"/>
    <property type="molecule type" value="Genomic_DNA"/>
</dbReference>
<dbReference type="RefSeq" id="WP_123609202.1">
    <property type="nucleotide sequence ID" value="NZ_RJVG01000004.1"/>
</dbReference>
<dbReference type="Pfam" id="PF21194">
    <property type="entry name" value="TadZ-like_ARD"/>
    <property type="match status" value="1"/>
</dbReference>
<proteinExistence type="predicted"/>
<dbReference type="GO" id="GO:0005829">
    <property type="term" value="C:cytosol"/>
    <property type="evidence" value="ECO:0007669"/>
    <property type="project" value="TreeGrafter"/>
</dbReference>
<dbReference type="GO" id="GO:0051782">
    <property type="term" value="P:negative regulation of cell division"/>
    <property type="evidence" value="ECO:0007669"/>
    <property type="project" value="TreeGrafter"/>
</dbReference>
<dbReference type="PANTHER" id="PTHR43384">
    <property type="entry name" value="SEPTUM SITE-DETERMINING PROTEIN MIND HOMOLOG, CHLOROPLASTIC-RELATED"/>
    <property type="match status" value="1"/>
</dbReference>
<sequence>MIRIKLAILESDKNYLEKIMTVFNSTFHDKLEVFSFTDKDTALNVLASSRIDVFIASEDFHIETDQLPGRCAFAYFTESNGLDTLYDQRTICKFQKAELIYKEILSIFSEKSGGIIGYKKDGLGEVSILTFLSSSGGTGSSTTAAACAMHLSKQGKKVLYLNIEQFGCANLFFNAEGQYHLGDVLFAIKSKKSNLILKLEGTVKQDISGVYFYESCKLPLDVYEIKEEDITKLLDELEIAGTYDYIVVDMNLSFHPVSLAIMKRSKGLVFVTDGTYIAGAKNERVFQSLEILDNQNDWMLMKKAHILYNRTNHTPDKQLNPREISTLGIVPYYQGTDHKQIAKLISSMNLFEQLM</sequence>
<dbReference type="InterPro" id="IPR027417">
    <property type="entry name" value="P-loop_NTPase"/>
</dbReference>
<dbReference type="OrthoDB" id="1846722at2"/>
<dbReference type="GO" id="GO:0009898">
    <property type="term" value="C:cytoplasmic side of plasma membrane"/>
    <property type="evidence" value="ECO:0007669"/>
    <property type="project" value="TreeGrafter"/>
</dbReference>
<evidence type="ECO:0000259" key="1">
    <source>
        <dbReference type="Pfam" id="PF21194"/>
    </source>
</evidence>
<dbReference type="InterPro" id="IPR050625">
    <property type="entry name" value="ParA/MinD_ATPase"/>
</dbReference>
<dbReference type="Gene3D" id="3.40.50.10850">
    <property type="entry name" value="Ntrc-like two-domain protein"/>
    <property type="match status" value="1"/>
</dbReference>
<feature type="domain" description="TadZ-like receiver" evidence="1">
    <location>
        <begin position="2"/>
        <end position="109"/>
    </location>
</feature>
<dbReference type="InterPro" id="IPR049086">
    <property type="entry name" value="TadZ-like_ARD"/>
</dbReference>
<dbReference type="GO" id="GO:0016887">
    <property type="term" value="F:ATP hydrolysis activity"/>
    <property type="evidence" value="ECO:0007669"/>
    <property type="project" value="TreeGrafter"/>
</dbReference>
<dbReference type="AlphaFoldDB" id="A0A3N1XPX4"/>
<reference evidence="2 3" key="1">
    <citation type="submission" date="2018-11" db="EMBL/GenBank/DDBJ databases">
        <title>Genomic Encyclopedia of Type Strains, Phase IV (KMG-IV): sequencing the most valuable type-strain genomes for metagenomic binning, comparative biology and taxonomic classification.</title>
        <authorList>
            <person name="Goeker M."/>
        </authorList>
    </citation>
    <scope>NUCLEOTIDE SEQUENCE [LARGE SCALE GENOMIC DNA]</scope>
    <source>
        <strain evidence="2 3">DSM 26537</strain>
    </source>
</reference>
<comment type="caution">
    <text evidence="2">The sequence shown here is derived from an EMBL/GenBank/DDBJ whole genome shotgun (WGS) entry which is preliminary data.</text>
</comment>
<dbReference type="GO" id="GO:0005524">
    <property type="term" value="F:ATP binding"/>
    <property type="evidence" value="ECO:0007669"/>
    <property type="project" value="TreeGrafter"/>
</dbReference>
<dbReference type="Gene3D" id="3.40.50.300">
    <property type="entry name" value="P-loop containing nucleotide triphosphate hydrolases"/>
    <property type="match status" value="1"/>
</dbReference>
<dbReference type="Proteomes" id="UP000273083">
    <property type="component" value="Unassembled WGS sequence"/>
</dbReference>
<dbReference type="SUPFAM" id="SSF52540">
    <property type="entry name" value="P-loop containing nucleoside triphosphate hydrolases"/>
    <property type="match status" value="1"/>
</dbReference>
<evidence type="ECO:0000313" key="2">
    <source>
        <dbReference type="EMBL" id="ROR28705.1"/>
    </source>
</evidence>
<gene>
    <name evidence="2" type="ORF">EDD66_104294</name>
</gene>
<keyword evidence="3" id="KW-1185">Reference proteome</keyword>
<name>A0A3N1XPX4_9FIRM</name>
<accession>A0A3N1XPX4</accession>
<evidence type="ECO:0000313" key="3">
    <source>
        <dbReference type="Proteomes" id="UP000273083"/>
    </source>
</evidence>
<protein>
    <submittedName>
        <fullName evidence="2">AAA domain-containing protein</fullName>
    </submittedName>
</protein>
<organism evidence="2 3">
    <name type="scientific">Mobilisporobacter senegalensis</name>
    <dbReference type="NCBI Taxonomy" id="1329262"/>
    <lineage>
        <taxon>Bacteria</taxon>
        <taxon>Bacillati</taxon>
        <taxon>Bacillota</taxon>
        <taxon>Clostridia</taxon>
        <taxon>Lachnospirales</taxon>
        <taxon>Lachnospiraceae</taxon>
        <taxon>Mobilisporobacter</taxon>
    </lineage>
</organism>